<evidence type="ECO:0008006" key="10">
    <source>
        <dbReference type="Google" id="ProtNLM"/>
    </source>
</evidence>
<dbReference type="InterPro" id="IPR002401">
    <property type="entry name" value="Cyt_P450_E_grp-I"/>
</dbReference>
<feature type="chain" id="PRO_5026254531" description="Cytochrome P450" evidence="7">
    <location>
        <begin position="25"/>
        <end position="568"/>
    </location>
</feature>
<keyword evidence="6" id="KW-0560">Oxidoreductase</keyword>
<proteinExistence type="inferred from homology"/>
<evidence type="ECO:0000256" key="1">
    <source>
        <dbReference type="ARBA" id="ARBA00001971"/>
    </source>
</evidence>
<evidence type="ECO:0000256" key="5">
    <source>
        <dbReference type="PIRSR" id="PIRSR602401-1"/>
    </source>
</evidence>
<evidence type="ECO:0000313" key="9">
    <source>
        <dbReference type="Proteomes" id="UP000503462"/>
    </source>
</evidence>
<reference evidence="8 9" key="1">
    <citation type="journal article" date="2016" name="Sci. Rep.">
        <title>Peltaster fructicola genome reveals evolution from an invasive phytopathogen to an ectophytic parasite.</title>
        <authorList>
            <person name="Xu C."/>
            <person name="Chen H."/>
            <person name="Gleason M.L."/>
            <person name="Xu J.R."/>
            <person name="Liu H."/>
            <person name="Zhang R."/>
            <person name="Sun G."/>
        </authorList>
    </citation>
    <scope>NUCLEOTIDE SEQUENCE [LARGE SCALE GENOMIC DNA]</scope>
    <source>
        <strain evidence="8 9">LNHT1506</strain>
    </source>
</reference>
<dbReference type="InterPro" id="IPR050121">
    <property type="entry name" value="Cytochrome_P450_monoxygenase"/>
</dbReference>
<evidence type="ECO:0000256" key="4">
    <source>
        <dbReference type="ARBA" id="ARBA00023004"/>
    </source>
</evidence>
<feature type="binding site" description="axial binding residue" evidence="5">
    <location>
        <position position="514"/>
    </location>
    <ligand>
        <name>heme</name>
        <dbReference type="ChEBI" id="CHEBI:30413"/>
    </ligand>
    <ligandPart>
        <name>Fe</name>
        <dbReference type="ChEBI" id="CHEBI:18248"/>
    </ligandPart>
</feature>
<dbReference type="PRINTS" id="PR00385">
    <property type="entry name" value="P450"/>
</dbReference>
<dbReference type="Pfam" id="PF00067">
    <property type="entry name" value="p450"/>
    <property type="match status" value="2"/>
</dbReference>
<dbReference type="PRINTS" id="PR00463">
    <property type="entry name" value="EP450I"/>
</dbReference>
<dbReference type="PROSITE" id="PS00086">
    <property type="entry name" value="CYTOCHROME_P450"/>
    <property type="match status" value="1"/>
</dbReference>
<name>A0A6H0XLL6_9PEZI</name>
<dbReference type="GO" id="GO:0020037">
    <property type="term" value="F:heme binding"/>
    <property type="evidence" value="ECO:0007669"/>
    <property type="project" value="InterPro"/>
</dbReference>
<gene>
    <name evidence="8" type="ORF">AMS68_001035</name>
</gene>
<dbReference type="OrthoDB" id="1470350at2759"/>
<dbReference type="SUPFAM" id="SSF48264">
    <property type="entry name" value="Cytochrome P450"/>
    <property type="match status" value="1"/>
</dbReference>
<evidence type="ECO:0000256" key="6">
    <source>
        <dbReference type="RuleBase" id="RU000461"/>
    </source>
</evidence>
<evidence type="ECO:0000256" key="7">
    <source>
        <dbReference type="SAM" id="SignalP"/>
    </source>
</evidence>
<dbReference type="Gene3D" id="1.10.630.10">
    <property type="entry name" value="Cytochrome P450"/>
    <property type="match status" value="1"/>
</dbReference>
<dbReference type="Proteomes" id="UP000503462">
    <property type="component" value="Chromosome 1"/>
</dbReference>
<dbReference type="PANTHER" id="PTHR24305:SF232">
    <property type="entry name" value="P450, PUTATIVE (EUROFUNG)-RELATED"/>
    <property type="match status" value="1"/>
</dbReference>
<keyword evidence="6" id="KW-0503">Monooxygenase</keyword>
<keyword evidence="9" id="KW-1185">Reference proteome</keyword>
<dbReference type="GO" id="GO:0016705">
    <property type="term" value="F:oxidoreductase activity, acting on paired donors, with incorporation or reduction of molecular oxygen"/>
    <property type="evidence" value="ECO:0007669"/>
    <property type="project" value="InterPro"/>
</dbReference>
<dbReference type="InterPro" id="IPR017972">
    <property type="entry name" value="Cyt_P450_CS"/>
</dbReference>
<dbReference type="InterPro" id="IPR036396">
    <property type="entry name" value="Cyt_P450_sf"/>
</dbReference>
<sequence>MSTQWLWLATTVLALYVLRRLALPKPVPGIPYNIKSVNRLLGDIPDVLKYIQDTGEVASFIPQKAGKAFGTPMFQLFMRPFARPWIIITDFRETQDIILRRTREFDRSDFFRDIFHTLVPGSMVHMSTDDTWRAQRKLVGNTMTPSFLENVSAPSIYSSGQALIGLWREKARLAQGRPFDVKEDLYRSGLDTIWAVAFGNQIGATRGQLERLLATDRVEVPITMDREATFPMVEEPAAFKSILALAESLDIPVSAALPRFQHWLALNLQPSLIRATRHKDRLIEEKIDEAVRKFSKATASDNDVECALDHVIHREVQQASKDNRPANPKSLFIKDELFAFMIAGHDTSATTLLWGLKLLTDNQGAQNKLRQHLFAEFEHARKTNSMPTVKNIYKSKIPYLEATLEEIYRMSGTSSAIFRKATTDAVVLGHVIPKGTDVCMVTFGPDFVEPSLPIDESTRSASSQEAKSKSGVWDPVTVRDFRPERWLKSNAAGEIEFDPKAGPSLLFGGGMRGCFGRKLAELQLKILLTLIIWNFELEETPIALSSYKSKDGITHAPRQCYLRLVRST</sequence>
<dbReference type="AlphaFoldDB" id="A0A6H0XLL6"/>
<dbReference type="InterPro" id="IPR001128">
    <property type="entry name" value="Cyt_P450"/>
</dbReference>
<dbReference type="GO" id="GO:0005506">
    <property type="term" value="F:iron ion binding"/>
    <property type="evidence" value="ECO:0007669"/>
    <property type="project" value="InterPro"/>
</dbReference>
<keyword evidence="5 6" id="KW-0349">Heme</keyword>
<feature type="signal peptide" evidence="7">
    <location>
        <begin position="1"/>
        <end position="24"/>
    </location>
</feature>
<protein>
    <recommendedName>
        <fullName evidence="10">Cytochrome P450</fullName>
    </recommendedName>
</protein>
<accession>A0A6H0XLL6</accession>
<organism evidence="8 9">
    <name type="scientific">Peltaster fructicola</name>
    <dbReference type="NCBI Taxonomy" id="286661"/>
    <lineage>
        <taxon>Eukaryota</taxon>
        <taxon>Fungi</taxon>
        <taxon>Dikarya</taxon>
        <taxon>Ascomycota</taxon>
        <taxon>Pezizomycotina</taxon>
        <taxon>Dothideomycetes</taxon>
        <taxon>Dothideomycetes incertae sedis</taxon>
        <taxon>Peltaster</taxon>
    </lineage>
</organism>
<keyword evidence="3 5" id="KW-0479">Metal-binding</keyword>
<keyword evidence="7" id="KW-0732">Signal</keyword>
<evidence type="ECO:0000313" key="8">
    <source>
        <dbReference type="EMBL" id="QIW95517.1"/>
    </source>
</evidence>
<dbReference type="GO" id="GO:0004497">
    <property type="term" value="F:monooxygenase activity"/>
    <property type="evidence" value="ECO:0007669"/>
    <property type="project" value="UniProtKB-KW"/>
</dbReference>
<comment type="cofactor">
    <cofactor evidence="1 5">
        <name>heme</name>
        <dbReference type="ChEBI" id="CHEBI:30413"/>
    </cofactor>
</comment>
<dbReference type="EMBL" id="CP051139">
    <property type="protein sequence ID" value="QIW95517.1"/>
    <property type="molecule type" value="Genomic_DNA"/>
</dbReference>
<dbReference type="PANTHER" id="PTHR24305">
    <property type="entry name" value="CYTOCHROME P450"/>
    <property type="match status" value="1"/>
</dbReference>
<comment type="similarity">
    <text evidence="2 6">Belongs to the cytochrome P450 family.</text>
</comment>
<keyword evidence="4 5" id="KW-0408">Iron</keyword>
<evidence type="ECO:0000256" key="3">
    <source>
        <dbReference type="ARBA" id="ARBA00022723"/>
    </source>
</evidence>
<evidence type="ECO:0000256" key="2">
    <source>
        <dbReference type="ARBA" id="ARBA00010617"/>
    </source>
</evidence>